<comment type="caution">
    <text evidence="1">The sequence shown here is derived from an EMBL/GenBank/DDBJ whole genome shotgun (WGS) entry which is preliminary data.</text>
</comment>
<proteinExistence type="predicted"/>
<dbReference type="GO" id="GO:0071786">
    <property type="term" value="P:endoplasmic reticulum tubular network organization"/>
    <property type="evidence" value="ECO:0007669"/>
    <property type="project" value="InterPro"/>
</dbReference>
<accession>A0A6G1BZV6</accession>
<dbReference type="EMBL" id="SPHZ02000011">
    <property type="protein sequence ID" value="KAF0893416.1"/>
    <property type="molecule type" value="Genomic_DNA"/>
</dbReference>
<reference evidence="1 2" key="1">
    <citation type="submission" date="2019-11" db="EMBL/GenBank/DDBJ databases">
        <title>Whole genome sequence of Oryza granulata.</title>
        <authorList>
            <person name="Li W."/>
        </authorList>
    </citation>
    <scope>NUCLEOTIDE SEQUENCE [LARGE SCALE GENOMIC DNA]</scope>
    <source>
        <strain evidence="2">cv. Menghai</strain>
        <tissue evidence="1">Leaf</tissue>
    </source>
</reference>
<dbReference type="PANTHER" id="PTHR22166">
    <property type="entry name" value="ENDOPLASMIC RETICULUM JUNCTION FORMATION PROTEIN LUNAPARK"/>
    <property type="match status" value="1"/>
</dbReference>
<dbReference type="OrthoDB" id="785942at2759"/>
<evidence type="ECO:0000313" key="2">
    <source>
        <dbReference type="Proteomes" id="UP000479710"/>
    </source>
</evidence>
<name>A0A6G1BZV6_9ORYZ</name>
<dbReference type="AlphaFoldDB" id="A0A6G1BZV6"/>
<dbReference type="PANTHER" id="PTHR22166:SF12">
    <property type="entry name" value="ENDOPLASMIC RETICULUM JUNCTION FORMATION PROTEIN LUNAPARK"/>
    <property type="match status" value="1"/>
</dbReference>
<protein>
    <submittedName>
        <fullName evidence="1">Uncharacterized protein</fullName>
    </submittedName>
</protein>
<dbReference type="Proteomes" id="UP000479710">
    <property type="component" value="Unassembled WGS sequence"/>
</dbReference>
<dbReference type="InterPro" id="IPR040115">
    <property type="entry name" value="Lnp"/>
</dbReference>
<dbReference type="GO" id="GO:0071782">
    <property type="term" value="C:endoplasmic reticulum tubular network"/>
    <property type="evidence" value="ECO:0007669"/>
    <property type="project" value="TreeGrafter"/>
</dbReference>
<sequence>MIWRALFGGRGKDYEKRLQHLSKEEAAVHVHMRRRVQFARRSFRNLVVLSILSKTKQASNGSISHMSWRRVDLGGPTSWHISFSSFACIPELTDELPFKLISDLINYYLCLDGLVSSRKQRKQGPASSWRRADLGGPLLLPLPAASS</sequence>
<keyword evidence="2" id="KW-1185">Reference proteome</keyword>
<organism evidence="1 2">
    <name type="scientific">Oryza meyeriana var. granulata</name>
    <dbReference type="NCBI Taxonomy" id="110450"/>
    <lineage>
        <taxon>Eukaryota</taxon>
        <taxon>Viridiplantae</taxon>
        <taxon>Streptophyta</taxon>
        <taxon>Embryophyta</taxon>
        <taxon>Tracheophyta</taxon>
        <taxon>Spermatophyta</taxon>
        <taxon>Magnoliopsida</taxon>
        <taxon>Liliopsida</taxon>
        <taxon>Poales</taxon>
        <taxon>Poaceae</taxon>
        <taxon>BOP clade</taxon>
        <taxon>Oryzoideae</taxon>
        <taxon>Oryzeae</taxon>
        <taxon>Oryzinae</taxon>
        <taxon>Oryza</taxon>
        <taxon>Oryza meyeriana</taxon>
    </lineage>
</organism>
<evidence type="ECO:0000313" key="1">
    <source>
        <dbReference type="EMBL" id="KAF0893416.1"/>
    </source>
</evidence>
<gene>
    <name evidence="1" type="ORF">E2562_025218</name>
</gene>